<dbReference type="CDD" id="cd18808">
    <property type="entry name" value="SF1_C_Upf1"/>
    <property type="match status" value="1"/>
</dbReference>
<keyword evidence="2 4" id="KW-0863">Zinc-finger</keyword>
<keyword evidence="1" id="KW-0479">Metal-binding</keyword>
<evidence type="ECO:0000256" key="1">
    <source>
        <dbReference type="ARBA" id="ARBA00022723"/>
    </source>
</evidence>
<dbReference type="Proteomes" id="UP001189429">
    <property type="component" value="Unassembled WGS sequence"/>
</dbReference>
<dbReference type="Pfam" id="PF13086">
    <property type="entry name" value="AAA_11"/>
    <property type="match status" value="2"/>
</dbReference>
<dbReference type="InterPro" id="IPR027417">
    <property type="entry name" value="P-loop_NTPase"/>
</dbReference>
<feature type="region of interest" description="Disordered" evidence="5">
    <location>
        <begin position="1014"/>
        <end position="1062"/>
    </location>
</feature>
<feature type="region of interest" description="Disordered" evidence="5">
    <location>
        <begin position="962"/>
        <end position="994"/>
    </location>
</feature>
<name>A0ABN9WQL2_9DINO</name>
<organism evidence="7 8">
    <name type="scientific">Prorocentrum cordatum</name>
    <dbReference type="NCBI Taxonomy" id="2364126"/>
    <lineage>
        <taxon>Eukaryota</taxon>
        <taxon>Sar</taxon>
        <taxon>Alveolata</taxon>
        <taxon>Dinophyceae</taxon>
        <taxon>Prorocentrales</taxon>
        <taxon>Prorocentraceae</taxon>
        <taxon>Prorocentrum</taxon>
    </lineage>
</organism>
<dbReference type="SMART" id="SM00547">
    <property type="entry name" value="ZnF_RBZ"/>
    <property type="match status" value="1"/>
</dbReference>
<evidence type="ECO:0000256" key="2">
    <source>
        <dbReference type="ARBA" id="ARBA00022771"/>
    </source>
</evidence>
<evidence type="ECO:0000256" key="5">
    <source>
        <dbReference type="SAM" id="MobiDB-lite"/>
    </source>
</evidence>
<evidence type="ECO:0000256" key="3">
    <source>
        <dbReference type="ARBA" id="ARBA00022833"/>
    </source>
</evidence>
<feature type="compositionally biased region" description="Pro residues" evidence="5">
    <location>
        <begin position="964"/>
        <end position="973"/>
    </location>
</feature>
<gene>
    <name evidence="7" type="ORF">PCOR1329_LOCUS69667</name>
</gene>
<dbReference type="Gene3D" id="4.10.1060.10">
    <property type="entry name" value="Zinc finger, RanBP2-type"/>
    <property type="match status" value="1"/>
</dbReference>
<sequence>MGKTDAQREAAKRAKKRKQERRSDASAAVVAEAAASGAITAETIARAINMGAHKRTRLAEPTTYTPVQNLPTQHIASLLNQVKEALRRDNVKEAADILAKRLSPLKECMSPKDFVLIAMSIRPRSDLDSVLRFLEDVTLLVKFSDRNTRRYFVHFSSLVVQEYMAEWSSGYEHHWNAPVEALCQAGVCVRHLTPQPTVQDAAAAGSELRLVGALPIGHLMQRGDVLLLTLEGLETETFLACGTDAEVTEFTQHGEGIVVKLLGAPPNAAAKVIQSGFMCRVDKLANKTTFQRSMEALRLIATVGKDGPFGPFADLLTCGFGIYTRGVVTPEAQLAGELVEKMTSEGEGSPVWSQVNSSQKVAIMSGLQRRCTLIQGPPGSGKTHTAVLLVRAWVESGRTPILCTSNSNVAVDNLVAGCATVGLSVVRLGRPEAIRQDLEAYSLDHIARERTKALSGGNPSLQGDLDPQSMWGHSRAIVSSAQVVCATCTGAASSHLDTISFPCVLIDEAGQVTEPLTLLPLVRPGLHQAVLVGDHRQLPPTVVCKKAERKGLKTPLFERLVKRGVAPALLDVQFRMHPVIAAFPSEQFYGSALKSGVPGSQRPPPTGFAWPVVGVPIAFVPVQGMDKSEGASHFNPEEAARVAETVNNLLSKGKLSPSEIGVISPYAAQVRLLRRKVGGTRLGGGVSGVSWHDLPSLRGVEVGSVDGFQGREKEVIIVSTVRANQFGKIGFLSDPRRLNVTLTRARRGLIIYGNYETLMTDERCWAPWLRWMQKCGLVFGKPPDKLEARSAILELSKVELDSLLKGVVTTGACTSLEAGSTPCYSDASFEPAEASRHIRDRAGEPEAEGREERRKAEEEAGTEEAGARGPKQLAGRPATESDWARSFAAAQAAWASLSSNSGAWRESDALSHLRQMADLGFVPSSGSSSASASAMAAAAASAALPHLSSDQRAMQMLEMGWEPPAAPAAPPAPARSGPPTLLESGWDGTGKPPMLRGDWQCPRCGDHQFAKNNQCRQCGAPRPPEHPDPGRGGGGGSEGSAGAAQASAGPKPPGPVAPGLVR</sequence>
<feature type="compositionally biased region" description="Low complexity" evidence="5">
    <location>
        <begin position="1040"/>
        <end position="1049"/>
    </location>
</feature>
<feature type="compositionally biased region" description="Gly residues" evidence="5">
    <location>
        <begin position="1030"/>
        <end position="1039"/>
    </location>
</feature>
<dbReference type="SUPFAM" id="SSF52540">
    <property type="entry name" value="P-loop containing nucleoside triphosphate hydrolases"/>
    <property type="match status" value="1"/>
</dbReference>
<dbReference type="PANTHER" id="PTHR10887">
    <property type="entry name" value="DNA2/NAM7 HELICASE FAMILY"/>
    <property type="match status" value="1"/>
</dbReference>
<protein>
    <recommendedName>
        <fullName evidence="6">RanBP2-type domain-containing protein</fullName>
    </recommendedName>
</protein>
<feature type="compositionally biased region" description="Basic and acidic residues" evidence="5">
    <location>
        <begin position="834"/>
        <end position="858"/>
    </location>
</feature>
<dbReference type="SUPFAM" id="SSF90209">
    <property type="entry name" value="Ran binding protein zinc finger-like"/>
    <property type="match status" value="1"/>
</dbReference>
<evidence type="ECO:0000256" key="4">
    <source>
        <dbReference type="PROSITE-ProRule" id="PRU00322"/>
    </source>
</evidence>
<feature type="domain" description="RanBP2-type" evidence="6">
    <location>
        <begin position="995"/>
        <end position="1024"/>
    </location>
</feature>
<evidence type="ECO:0000313" key="7">
    <source>
        <dbReference type="EMBL" id="CAK0889000.1"/>
    </source>
</evidence>
<dbReference type="InterPro" id="IPR047187">
    <property type="entry name" value="SF1_C_Upf1"/>
</dbReference>
<dbReference type="InterPro" id="IPR045055">
    <property type="entry name" value="DNA2/NAM7-like"/>
</dbReference>
<keyword evidence="3" id="KW-0862">Zinc</keyword>
<dbReference type="Pfam" id="PF13087">
    <property type="entry name" value="AAA_12"/>
    <property type="match status" value="1"/>
</dbReference>
<evidence type="ECO:0000313" key="8">
    <source>
        <dbReference type="Proteomes" id="UP001189429"/>
    </source>
</evidence>
<feature type="region of interest" description="Disordered" evidence="5">
    <location>
        <begin position="1"/>
        <end position="25"/>
    </location>
</feature>
<dbReference type="InterPro" id="IPR001876">
    <property type="entry name" value="Znf_RanBP2"/>
</dbReference>
<dbReference type="EMBL" id="CAUYUJ010019159">
    <property type="protein sequence ID" value="CAK0889000.1"/>
    <property type="molecule type" value="Genomic_DNA"/>
</dbReference>
<accession>A0ABN9WQL2</accession>
<dbReference type="InterPro" id="IPR036443">
    <property type="entry name" value="Znf_RanBP2_sf"/>
</dbReference>
<keyword evidence="8" id="KW-1185">Reference proteome</keyword>
<feature type="compositionally biased region" description="Basic and acidic residues" evidence="5">
    <location>
        <begin position="1"/>
        <end position="12"/>
    </location>
</feature>
<feature type="region of interest" description="Disordered" evidence="5">
    <location>
        <begin position="834"/>
        <end position="882"/>
    </location>
</feature>
<dbReference type="InterPro" id="IPR041677">
    <property type="entry name" value="DNA2/NAM7_AAA_11"/>
</dbReference>
<dbReference type="PANTHER" id="PTHR10887:SF495">
    <property type="entry name" value="HELICASE SENATAXIN ISOFORM X1-RELATED"/>
    <property type="match status" value="1"/>
</dbReference>
<comment type="caution">
    <text evidence="7">The sequence shown here is derived from an EMBL/GenBank/DDBJ whole genome shotgun (WGS) entry which is preliminary data.</text>
</comment>
<proteinExistence type="predicted"/>
<reference evidence="7" key="1">
    <citation type="submission" date="2023-10" db="EMBL/GenBank/DDBJ databases">
        <authorList>
            <person name="Chen Y."/>
            <person name="Shah S."/>
            <person name="Dougan E. K."/>
            <person name="Thang M."/>
            <person name="Chan C."/>
        </authorList>
    </citation>
    <scope>NUCLEOTIDE SEQUENCE [LARGE SCALE GENOMIC DNA]</scope>
</reference>
<dbReference type="InterPro" id="IPR041679">
    <property type="entry name" value="DNA2/NAM7-like_C"/>
</dbReference>
<dbReference type="PROSITE" id="PS50199">
    <property type="entry name" value="ZF_RANBP2_2"/>
    <property type="match status" value="1"/>
</dbReference>
<dbReference type="Gene3D" id="3.40.50.300">
    <property type="entry name" value="P-loop containing nucleotide triphosphate hydrolases"/>
    <property type="match status" value="2"/>
</dbReference>
<evidence type="ECO:0000259" key="6">
    <source>
        <dbReference type="PROSITE" id="PS50199"/>
    </source>
</evidence>